<comment type="subcellular location">
    <subcellularLocation>
        <location evidence="1">Nucleus</location>
        <location evidence="1">Nucleolus</location>
    </subcellularLocation>
    <subcellularLocation>
        <location evidence="2">Nucleus</location>
        <location evidence="2">Nucleoplasm</location>
    </subcellularLocation>
</comment>
<dbReference type="FunFam" id="3.40.50.300:FF:000142">
    <property type="entry name" value="Midasin"/>
    <property type="match status" value="1"/>
</dbReference>
<protein>
    <recommendedName>
        <fullName evidence="4">Midasin</fullName>
    </recommendedName>
    <alternativeName>
        <fullName evidence="10">MIDAS-containing protein</fullName>
    </alternativeName>
</protein>
<dbReference type="GO" id="GO:0000055">
    <property type="term" value="P:ribosomal large subunit export from nucleus"/>
    <property type="evidence" value="ECO:0007669"/>
    <property type="project" value="TreeGrafter"/>
</dbReference>
<evidence type="ECO:0000313" key="13">
    <source>
        <dbReference type="EMBL" id="ODQ67900.1"/>
    </source>
</evidence>
<dbReference type="GO" id="GO:0000027">
    <property type="term" value="P:ribosomal large subunit assembly"/>
    <property type="evidence" value="ECO:0007669"/>
    <property type="project" value="InterPro"/>
</dbReference>
<dbReference type="GO" id="GO:0005730">
    <property type="term" value="C:nucleolus"/>
    <property type="evidence" value="ECO:0007669"/>
    <property type="project" value="UniProtKB-SubCell"/>
</dbReference>
<dbReference type="FunFam" id="3.40.50.300:FF:001053">
    <property type="entry name" value="Midasin"/>
    <property type="match status" value="1"/>
</dbReference>
<dbReference type="CDD" id="cd00009">
    <property type="entry name" value="AAA"/>
    <property type="match status" value="2"/>
</dbReference>
<dbReference type="InterPro" id="IPR012099">
    <property type="entry name" value="Midasin"/>
</dbReference>
<dbReference type="InterPro" id="IPR002035">
    <property type="entry name" value="VWF_A"/>
</dbReference>
<accession>A0A1E3PRE0</accession>
<dbReference type="Gene3D" id="3.40.50.300">
    <property type="entry name" value="P-loop containing nucleotide triphosphate hydrolases"/>
    <property type="match status" value="6"/>
</dbReference>
<feature type="non-terminal residue" evidence="13">
    <location>
        <position position="1"/>
    </location>
</feature>
<evidence type="ECO:0000256" key="10">
    <source>
        <dbReference type="ARBA" id="ARBA00077000"/>
    </source>
</evidence>
<dbReference type="InterPro" id="IPR025662">
    <property type="entry name" value="Sigma_54_int_dom_ATP-bd_1"/>
</dbReference>
<feature type="compositionally biased region" description="Polar residues" evidence="11">
    <location>
        <begin position="4543"/>
        <end position="4555"/>
    </location>
</feature>
<evidence type="ECO:0000256" key="5">
    <source>
        <dbReference type="ARBA" id="ARBA00022553"/>
    </source>
</evidence>
<dbReference type="FunFam" id="3.40.50.300:FF:001368">
    <property type="entry name" value="Midasin"/>
    <property type="match status" value="1"/>
</dbReference>
<keyword evidence="14" id="KW-1185">Reference proteome</keyword>
<feature type="compositionally biased region" description="Acidic residues" evidence="11">
    <location>
        <begin position="4240"/>
        <end position="4262"/>
    </location>
</feature>
<feature type="domain" description="VWFA" evidence="12">
    <location>
        <begin position="4740"/>
        <end position="4935"/>
    </location>
</feature>
<evidence type="ECO:0000256" key="2">
    <source>
        <dbReference type="ARBA" id="ARBA00004642"/>
    </source>
</evidence>
<dbReference type="PROSITE" id="PS50234">
    <property type="entry name" value="VWFA"/>
    <property type="match status" value="1"/>
</dbReference>
<dbReference type="InterPro" id="IPR036465">
    <property type="entry name" value="vWFA_dom_sf"/>
</dbReference>
<keyword evidence="8" id="KW-0143">Chaperone</keyword>
<dbReference type="PANTHER" id="PTHR48103:SF2">
    <property type="entry name" value="MIDASIN"/>
    <property type="match status" value="1"/>
</dbReference>
<evidence type="ECO:0000256" key="9">
    <source>
        <dbReference type="ARBA" id="ARBA00023242"/>
    </source>
</evidence>
<dbReference type="GO" id="GO:0030687">
    <property type="term" value="C:preribosome, large subunit precursor"/>
    <property type="evidence" value="ECO:0007669"/>
    <property type="project" value="TreeGrafter"/>
</dbReference>
<keyword evidence="6" id="KW-0547">Nucleotide-binding</keyword>
<feature type="compositionally biased region" description="Acidic residues" evidence="11">
    <location>
        <begin position="4132"/>
        <end position="4145"/>
    </location>
</feature>
<feature type="compositionally biased region" description="Acidic residues" evidence="11">
    <location>
        <begin position="4424"/>
        <end position="4433"/>
    </location>
</feature>
<dbReference type="GO" id="GO:0005524">
    <property type="term" value="F:ATP binding"/>
    <property type="evidence" value="ECO:0007669"/>
    <property type="project" value="UniProtKB-KW"/>
</dbReference>
<dbReference type="PIRSF" id="PIRSF010340">
    <property type="entry name" value="Midasin"/>
    <property type="match status" value="1"/>
</dbReference>
<organism evidence="13 14">
    <name type="scientific">Nadsonia fulvescens var. elongata DSM 6958</name>
    <dbReference type="NCBI Taxonomy" id="857566"/>
    <lineage>
        <taxon>Eukaryota</taxon>
        <taxon>Fungi</taxon>
        <taxon>Dikarya</taxon>
        <taxon>Ascomycota</taxon>
        <taxon>Saccharomycotina</taxon>
        <taxon>Dipodascomycetes</taxon>
        <taxon>Dipodascales</taxon>
        <taxon>Dipodascales incertae sedis</taxon>
        <taxon>Nadsonia</taxon>
    </lineage>
</organism>
<dbReference type="InterPro" id="IPR048617">
    <property type="entry name" value="MDN1_AAA_lid_4"/>
</dbReference>
<dbReference type="FunFam" id="3.40.50.300:FF:000582">
    <property type="entry name" value="Midasin"/>
    <property type="match status" value="1"/>
</dbReference>
<dbReference type="STRING" id="857566.A0A1E3PRE0"/>
<dbReference type="Proteomes" id="UP000095009">
    <property type="component" value="Unassembled WGS sequence"/>
</dbReference>
<dbReference type="InterPro" id="IPR027417">
    <property type="entry name" value="P-loop_NTPase"/>
</dbReference>
<dbReference type="Pfam" id="PF21108">
    <property type="entry name" value="MDN1_4th"/>
    <property type="match status" value="1"/>
</dbReference>
<dbReference type="Pfam" id="PF17867">
    <property type="entry name" value="AAA_lid_7"/>
    <property type="match status" value="3"/>
</dbReference>
<evidence type="ECO:0000256" key="11">
    <source>
        <dbReference type="SAM" id="MobiDB-lite"/>
    </source>
</evidence>
<feature type="compositionally biased region" description="Acidic residues" evidence="11">
    <location>
        <begin position="4270"/>
        <end position="4391"/>
    </location>
</feature>
<dbReference type="SUPFAM" id="SSF52540">
    <property type="entry name" value="P-loop containing nucleoside triphosphate hydrolases"/>
    <property type="match status" value="6"/>
</dbReference>
<evidence type="ECO:0000256" key="3">
    <source>
        <dbReference type="ARBA" id="ARBA00007188"/>
    </source>
</evidence>
<evidence type="ECO:0000256" key="4">
    <source>
        <dbReference type="ARBA" id="ARBA00017143"/>
    </source>
</evidence>
<dbReference type="Pfam" id="PF07728">
    <property type="entry name" value="AAA_5"/>
    <property type="match status" value="8"/>
</dbReference>
<feature type="compositionally biased region" description="Basic and acidic residues" evidence="11">
    <location>
        <begin position="4510"/>
        <end position="4520"/>
    </location>
</feature>
<proteinExistence type="inferred from homology"/>
<evidence type="ECO:0000313" key="14">
    <source>
        <dbReference type="Proteomes" id="UP000095009"/>
    </source>
</evidence>
<keyword evidence="9" id="KW-0539">Nucleus</keyword>
<feature type="compositionally biased region" description="Acidic residues" evidence="11">
    <location>
        <begin position="4153"/>
        <end position="4185"/>
    </location>
</feature>
<evidence type="ECO:0000256" key="1">
    <source>
        <dbReference type="ARBA" id="ARBA00004604"/>
    </source>
</evidence>
<dbReference type="PROSITE" id="PS00675">
    <property type="entry name" value="SIGMA54_INTERACT_1"/>
    <property type="match status" value="1"/>
</dbReference>
<dbReference type="Pfam" id="PF17865">
    <property type="entry name" value="AAA_lid_5"/>
    <property type="match status" value="1"/>
</dbReference>
<evidence type="ECO:0000256" key="7">
    <source>
        <dbReference type="ARBA" id="ARBA00022840"/>
    </source>
</evidence>
<feature type="compositionally biased region" description="Basic and acidic residues" evidence="11">
    <location>
        <begin position="4434"/>
        <end position="4446"/>
    </location>
</feature>
<keyword evidence="7" id="KW-0067">ATP-binding</keyword>
<gene>
    <name evidence="13" type="ORF">NADFUDRAFT_13250</name>
</gene>
<dbReference type="InterPro" id="IPR041190">
    <property type="entry name" value="Midasin_AAA_lid_5"/>
</dbReference>
<feature type="compositionally biased region" description="Low complexity" evidence="11">
    <location>
        <begin position="4229"/>
        <end position="4239"/>
    </location>
</feature>
<comment type="similarity">
    <text evidence="3">Belongs to the midasin family.</text>
</comment>
<evidence type="ECO:0000259" key="12">
    <source>
        <dbReference type="PROSITE" id="PS50234"/>
    </source>
</evidence>
<keyword evidence="5" id="KW-0597">Phosphoprotein</keyword>
<dbReference type="CDD" id="cd01460">
    <property type="entry name" value="vWA_midasin"/>
    <property type="match status" value="1"/>
</dbReference>
<dbReference type="EMBL" id="KV454406">
    <property type="protein sequence ID" value="ODQ67900.1"/>
    <property type="molecule type" value="Genomic_DNA"/>
</dbReference>
<dbReference type="OrthoDB" id="5186at2759"/>
<sequence length="4944" mass="557012">DINKLAVFALNEKYTLMVIASYQTIFPDIISRWISNPEIEKSFALKFRKNIEYVPGTIILSSLARIVPFVPESIPLIQHFIIQNNFLTSLHTYGSVTKQTILVSVARLISDKRDDFSSFFEPTILTRCLSDETPVIKYLTLQILSLHLQASEDSRFKFIDSHIGMEKSILGDYEGSEEVDYFFFPLLEAKRIANGFDFLADNSLASKESNNTDISITITRDQLSPLTANIGNVLVPRLTGPASFESELVPTESSLTCISYLAESLRSGEPILLTGPAGSGKTFFINEIAKCLSKEEEMVRIHLGDQTDAKLLIGTYATGQKPGSFEWRPGVLTMAVREGRWVLIEDIDKAPTDVLSVLLPLLEKKELLIPSRGEVIKAKRGFQIIGTMRTTINTKTKTPIVPDLIGMRMWKQVSVGEPTSDELKQIIKTRFPIIANLTSSFVDTYYTTKDLYVDPKFISVNKSSLGRQLATRDLVKWARRVVSMLSHNDVVSSSQELPAEIYDNIFAEAIDCFASFIPSTEAREMLAQSIGQSLDVSSARVGLFLKKHVPSLDDNETFFSVGRAYLEKSGAISKLKAHLTQKKQNQFANTNHSLRLMEQIGVSVTMAEPVLLVGETGTGKTTVVQHLANALHKNLTVINVSQQTESGDLIGGYKPIDAKLIAVPLKEEFDTLFELTFSTKKNEKFSNLLIKCFAKGHWGNTVKLWKEAVKMAHEVLGGDDSDDESASKKRRKIHGTQRQLVLEQWNNFKARVENFEIQVKQVEKSFVFSFVEGSLVKAVRNGDWVLLDEINLAAPDTLESISDLLAENGQGSIILSEKGDAEAVKAHPNFRLFACMNPATDIGKRDLPTGLRSRFTELYVTSPDEDIADLLAIIDKYIGRLSIGDEWVGNDVAQLYLEAKKLAEAHKIVDGANQRPHFSIRTLSRTLTYVSGITHVYGLRRSLYEGFCMSFLTLLDSASEEMLHPIIKRYTIDKLKNARSVINQIPPAPQDGNQYVQFKHYWLQCGINQPEDQPHYIITPFVEKNMANLIRATAGRRFPVLIQGPTSSGKTSMVNYLAKKTGNKFVRINNHEHTDLQEYLGSYVSDANGKLYFQEGILVEALRKGYWIVLDELNLAPTDVLEALNRLLDDNRELLIPETQEVVRPHPHFMLFATQNPPGLYGGRKVLSRAFRNRFLELHFDDIPENELETIIRERCQIAPTYSKKIVDVYRQLSVQRQSSRIFEQKNSFATLRDLFRWAGREAVGYEQLAANGYMLLAERVRRPEEKIIVKEAIEKIMKVKLDPKKIYASLEESFMSEPNEHVIWTKAMRKLAVLVNEALKNNEPILLVGETGCGKTTICQVLAEQLKKELNIVNAHQNTETGDIIGAQRPVRNRSELQESLAKVLTQALVSVNIEPSSDLQELGQAFDIIQDKSSILPEVIEQINDLRAKLKVLFEWADGSLIKTLKSGDFFLLDEISLADDSVLERLNSVLEPERTLLLAEKGTNESNITAKDGFQFFATMNPGGDYGKKELSPALRNRFTEIWVPSMDDFEDVLLIVRSKLNESLQLLASSIVKFSEWFAKTYGAGDATSGVISLRDILAWVGFSNSISKSGDNSVALLHGACMVFIDSLGTNNTAALAEIPERLKQEKIKCVQSLSEFSKLELLSFYSEKYEVSLSEEYLSCGPFTLQRIDTTTTDISFNMQAPTTAANAMRVVRGMQVNKPILLEGSPGVGKTSLITALAAAVGRPLTRINLSEQTDLMDLFGSDSPSESGKAGEFVWRDAAFLRAMQKGEWVLLDEMNLASQSVLEGLNACLDHRSETYIPELDKTFKCHPGFTVFAAQNPQYQGGGRKGLPKSFVNRFTVVYIDVLSANDLKMIGIHLYPSVGEETVSKMIEFVSLLNNEVAIKRSFGHFGSPWEFNMRDTMRWLQLVSQDSGLDGNRYPSEFLEIIFKDRFRTPKDRELVDNLYKSVFNELPKRDRFVQIGRDYIQAGHSALVKSSLNEPYYGESLSSLQCNSGLFETMLTCIQKAWPLILVGPSNSGKTSSIRFLAKAVGARLEEFSMNSDIDSMDIVGGFEQVDLTHKASALWGQLQVICLHLTTQLLTTTRETQEQLSFALELFELASNVDETTGEILEDLITLLAKKPVFGNEYDLRLQNVFERVTLLNAQYKAVQTVKFEWFDGILVKAVEEGFWLVLDNANLCSPSVLDRLNSLLEHNGSLIVNECALSDGRPRVIKPHPKFRLFLTVDPKYGELSRAMRNRGTEIFVDDLQIRSSDLDKGLLKLNKKVSVVSDLSTLAISSKNRTPVVSVLDPTESTMRLFALLDFCLSQGNEDNLESIIGSLLSVLPTKIFNIITRWASTLAHSDIFTSDIRIASGAVTEKFTFLAQTPFWNKLREIYSITFNNLKICNSIQCFSEFEKAINIETNVYLNDVLLRSLQIDSKAIGSIIDLLLDLWKTKSTLLKVTNNSLRLKPSEMTYLEKSAVVSSGKAMKNPPRVSVYDLVTSFIGYQEETLSLVLRKDIWNYEKSCAVSSNGDFWNLDIFNRLKDVQTILNDVIYLSNNVNIDESQLHVYRDILDSWLAESKDIQVLTGSIQKLEQSIVKFGEQLDLKSGTSMRLIWQNFKPSLPRSEEAWKRYDTMKLLANRFDSISGTLLPDSIEAVNSMRNSIIQTFFDVIDSSEADGSFNTVMGQLEAGISRLESLSTEFFEKRANNFTYAFKLLFNAFEVYLTNSSSMKISSYSDNLMALAYYSNNGTLNLTRYTDSTRKETYPSFFKNLWNTENNGEQSMTRDLFGNGLLKEILFSQGKFSNIAVKDLKQSHSDLGSLGLQISKFSEEVFANKVDLVKEILSNNIKELLLMHFIEAKIENPLVNLHDIAGLNSFISQVENLNFKQVFSSYILPAISLIIQDYDSYSTQLSNVGAAWVLFSSAVINIYVPDIPFDPAIREHVDFRRTLAHYNKQVKDFASKKLTFNTFYNREDIGEEIGEILSEEPATFRSLESEIFALHKEWEAFVDSSIGLNPASALLKSIQEEKENSNDRVKMFQINSTQFMNRVETRFGRYGDLSEILNGHIYGMKLGFDMVSHSNETSKDEESLAVFWSIDALLLSSPLSFLKEFSKIKIFIKNLPVDSFLGEKVLVHLMRIGLLHKSVHNANLFDEVLQYVFQTIYYRWSLRRLRSEESETANSSLYKGHDEEEEAEKEFAQLFPDYEEVLNFGEEKTGGSTGPICDDEVSHEIMVAYINLFKTKPNATLLNTISSGVLLGHKIVNESSNSVPSSASSILPGLINSHLAVLNGYEFNIKKSESFDFYRASRPQETTRVTTIISNLYKVIKGFSEKWPEHATLQNILISSGELLSYPITTPVARFLQKVEQIYSFLAEWQKLASREFSVTTQFDELTSLIISWRKLELSTWPSLFEFEESNSIKEMGKWWFYLFENIIQNPSMIEDGEDMEEIFVSMAQTLNIFVSQSTFGQYKTRIALLESFRYHACALSDSNPLFKRVASLLDNIIIFYEQFVNEIDNAISNSKQSLKKDFQDIILLASWKDTNIIALKESARRSHHKLYKVVRKYRQVLAGLVTNVVEGGVQSSSADSPVRAKNVLLAVEVSDDKLDVARKSPVWGERPARLQNINLTIKNINVFVSSLRDSYVPSLQELAGEILEAMETLKKETPGTLTDTNKKEVSALKARKSKFLSDTLKELQRLGLKVRVKPDVAARQSSVNQILSSAPSFAGTNVNIDDKYFFRILEMLPRLRAAVQNVAADVPVADIHRGLAISENLLSIILDQRNALYDVASKLERFNEMSDVIGSLSATNDIQDSLVLGLRLRDYSSVSEFVSWLLELLLFAISVCASLGQLGNVSGSNLSSVLRSWVSRFTDSKHAWSKYDSLSRQQFITNSTQSFLAQLQDELDNLVKDLAKSKKSESSVAFIVDLLLSWIKNNRSYVNDQVTPCSESFVSLTGLNQELMKLSDMVLVAVQKIHTLNKDIEEDEDNWFTDSQKLLVTYSRMLYVDQVTDKILHCLETYKNFSDNEDINNSVSTALFGLALPFIKQYANLIGTVLDKIRANYSDVSKASYILFKTLLNLATSGFCSPEEASEEKDSGATQDGTGLGDGEGAQDHSKDIEEDEDLSEYAQTENKDQEKDQDKGEDEEDNAVEIEGDMAGQVEDCSDQEKDDEDSEDEDGEEEELDEEVGELDELDPNSVDEKMWDEEAGDDKKEKESDDVPENGGTDDAPEANEDDAENTNQNQQTNEDGMQEDENASEGEEEEEEDVGFQEDDVKQQETEELDPYVEETETLELPDDLNLDGEDAKENDEESNEEFPDDGLDKMMEDDEAMDEDSKDEEKDDETLEAGEADEDQNEGNESEDENKLDEEELEGSADMEVDEDGNEDGNEGEEGEELDDDLDPKKQKEEQNEDNQAEESAMQADIDGLHGPDNDNQDNEDTEDAAVKQESGQKNEGADASTETEENNAENTGGDTSMKPEDQEEAEAKEEENSDEARDNANESLKQLGDALKEFHKRRQEIKEESERDNDSDNSANTRPDDFEHVQGEDSSHDTQAMGSATQDIKQQIDDNMAIEDNDEINNQAPEEHEAVKADNSVEQEDESMDEDSQDNDNSSDPSHGVAGSMVGERNNEADDWRAYEHNDAMDIDSYEESEVDSLVDDNDGELLPYRDINEARAIWKDHELTTQELSQGLTEQLRLILEPTLATKLRGDFKTGKRLNMKRIIPYIASQFKKDKIWMRRTKPSKRQYQIMIAVDDSKSMSESKSVNLAFQTIALVSKALTQLESGQLAIARFGEFTQLVHPFQKPFSSEAGSQVLQWFGFEQTKTDVKALVNKSLEIFEEASRDANQNLWKLEIIISDGVCEDHDTLRRLVRKAREEKIMLVFVIVDGINKEGSIMEMNQVKYDQNPDGSMALKMERYLDKFPFDFYVIVKDIAELPGVLSLVLRQYFAEVA</sequence>
<feature type="compositionally biased region" description="Basic and acidic residues" evidence="11">
    <location>
        <begin position="4122"/>
        <end position="4131"/>
    </location>
</feature>
<feature type="region of interest" description="Disordered" evidence="11">
    <location>
        <begin position="4078"/>
        <end position="4617"/>
    </location>
</feature>
<feature type="compositionally biased region" description="Acidic residues" evidence="11">
    <location>
        <begin position="4471"/>
        <end position="4483"/>
    </location>
</feature>
<dbReference type="SUPFAM" id="SSF53300">
    <property type="entry name" value="vWA-like"/>
    <property type="match status" value="1"/>
</dbReference>
<feature type="compositionally biased region" description="Acidic residues" evidence="11">
    <location>
        <begin position="4218"/>
        <end position="4228"/>
    </location>
</feature>
<dbReference type="InterPro" id="IPR003593">
    <property type="entry name" value="AAA+_ATPase"/>
</dbReference>
<dbReference type="InterPro" id="IPR040848">
    <property type="entry name" value="AAA_lid_7"/>
</dbReference>
<dbReference type="SMART" id="SM00382">
    <property type="entry name" value="AAA"/>
    <property type="match status" value="6"/>
</dbReference>
<name>A0A1E3PRE0_9ASCO</name>
<feature type="non-terminal residue" evidence="13">
    <location>
        <position position="4944"/>
    </location>
</feature>
<feature type="compositionally biased region" description="Acidic residues" evidence="11">
    <location>
        <begin position="4587"/>
        <end position="4600"/>
    </location>
</feature>
<dbReference type="GO" id="GO:0005654">
    <property type="term" value="C:nucleoplasm"/>
    <property type="evidence" value="ECO:0007669"/>
    <property type="project" value="UniProtKB-SubCell"/>
</dbReference>
<dbReference type="FunFam" id="3.40.50.300:FF:000712">
    <property type="entry name" value="Midasin"/>
    <property type="match status" value="1"/>
</dbReference>
<evidence type="ECO:0000256" key="8">
    <source>
        <dbReference type="ARBA" id="ARBA00023186"/>
    </source>
</evidence>
<dbReference type="GO" id="GO:0016887">
    <property type="term" value="F:ATP hydrolysis activity"/>
    <property type="evidence" value="ECO:0007669"/>
    <property type="project" value="InterPro"/>
</dbReference>
<dbReference type="Gene3D" id="3.40.50.410">
    <property type="entry name" value="von Willebrand factor, type A domain"/>
    <property type="match status" value="1"/>
</dbReference>
<dbReference type="PANTHER" id="PTHR48103">
    <property type="entry name" value="MIDASIN-RELATED"/>
    <property type="match status" value="1"/>
</dbReference>
<evidence type="ECO:0000256" key="6">
    <source>
        <dbReference type="ARBA" id="ARBA00022741"/>
    </source>
</evidence>
<reference evidence="13 14" key="1">
    <citation type="journal article" date="2016" name="Proc. Natl. Acad. Sci. U.S.A.">
        <title>Comparative genomics of biotechnologically important yeasts.</title>
        <authorList>
            <person name="Riley R."/>
            <person name="Haridas S."/>
            <person name="Wolfe K.H."/>
            <person name="Lopes M.R."/>
            <person name="Hittinger C.T."/>
            <person name="Goeker M."/>
            <person name="Salamov A.A."/>
            <person name="Wisecaver J.H."/>
            <person name="Long T.M."/>
            <person name="Calvey C.H."/>
            <person name="Aerts A.L."/>
            <person name="Barry K.W."/>
            <person name="Choi C."/>
            <person name="Clum A."/>
            <person name="Coughlan A.Y."/>
            <person name="Deshpande S."/>
            <person name="Douglass A.P."/>
            <person name="Hanson S.J."/>
            <person name="Klenk H.-P."/>
            <person name="LaButti K.M."/>
            <person name="Lapidus A."/>
            <person name="Lindquist E.A."/>
            <person name="Lipzen A.M."/>
            <person name="Meier-Kolthoff J.P."/>
            <person name="Ohm R.A."/>
            <person name="Otillar R.P."/>
            <person name="Pangilinan J.L."/>
            <person name="Peng Y."/>
            <person name="Rokas A."/>
            <person name="Rosa C.A."/>
            <person name="Scheuner C."/>
            <person name="Sibirny A.A."/>
            <person name="Slot J.C."/>
            <person name="Stielow J.B."/>
            <person name="Sun H."/>
            <person name="Kurtzman C.P."/>
            <person name="Blackwell M."/>
            <person name="Grigoriev I.V."/>
            <person name="Jeffries T.W."/>
        </authorList>
    </citation>
    <scope>NUCLEOTIDE SEQUENCE [LARGE SCALE GENOMIC DNA]</scope>
    <source>
        <strain evidence="13 14">DSM 6958</strain>
    </source>
</reference>
<feature type="compositionally biased region" description="Basic and acidic residues" evidence="11">
    <location>
        <begin position="4528"/>
        <end position="4542"/>
    </location>
</feature>
<dbReference type="InterPro" id="IPR011704">
    <property type="entry name" value="ATPase_dyneun-rel_AAA"/>
</dbReference>